<dbReference type="SMART" id="SM00327">
    <property type="entry name" value="VWA"/>
    <property type="match status" value="1"/>
</dbReference>
<dbReference type="PROSITE" id="PS50234">
    <property type="entry name" value="VWFA"/>
    <property type="match status" value="1"/>
</dbReference>
<dbReference type="AlphaFoldDB" id="A0A857L1F7"/>
<feature type="transmembrane region" description="Helical" evidence="2">
    <location>
        <begin position="41"/>
        <end position="61"/>
    </location>
</feature>
<feature type="compositionally biased region" description="Low complexity" evidence="1">
    <location>
        <begin position="8"/>
        <end position="22"/>
    </location>
</feature>
<sequence>MGRHIEGSRSSSGSRRSSLSSGIDEEPFGFEPDSRRRRHRWGLTLTALALIAIIAAALLSWREYADGCGGDRTSVSVVVDPAMADVIGTIADQASEKNCYDYAIAKVASKDVPARLSAGGEDADLWVADTRTRAERVTEQVRKKPDYITTSLASSPVVVVGSALRGFRSWVDVMNTQNLQVSSPVDDSTGDAPIVGGVTAVADHKITNNDFIQAMTVMAVQRHSVTPEQDTDDARLTRADASGAPAVTSEQQYLEFLKTHKGSRLVAKIPADGTLMLDYPLVNTAPEDRHDLTQSAGQALAEAARSESGRRALNSSGYRYPDGSGIGDKVKLLDTRNTKTIDKALRSWQKLSTPLRLLNLLDVSGSMRDQAGPATRADLAAGTAINGTKLLGGAAQVGVWIFGINKGGPGQDWKEIVPVRRLDATTGGVVQRDAIATKTRQAMKNQLGGGTGLYDSMLAAYKMMVDSYDPTANNQLCLVTDGHNEDANSISLDELIDQLKHLQNPTRPVRIIAIGISADADADALDQIAEVTGGKSYSANTPDDIRRIATSEADVQANS</sequence>
<organism evidence="3">
    <name type="scientific">Gordonia amarae</name>
    <dbReference type="NCBI Taxonomy" id="36821"/>
    <lineage>
        <taxon>Bacteria</taxon>
        <taxon>Bacillati</taxon>
        <taxon>Actinomycetota</taxon>
        <taxon>Actinomycetes</taxon>
        <taxon>Mycobacteriales</taxon>
        <taxon>Gordoniaceae</taxon>
        <taxon>Gordonia</taxon>
    </lineage>
</organism>
<dbReference type="InterPro" id="IPR036465">
    <property type="entry name" value="vWFA_dom_sf"/>
</dbReference>
<dbReference type="SUPFAM" id="SSF53300">
    <property type="entry name" value="vWA-like"/>
    <property type="match status" value="1"/>
</dbReference>
<name>A0A857L1F7_9ACTN</name>
<evidence type="ECO:0000313" key="3">
    <source>
        <dbReference type="EMBL" id="QHN41030.1"/>
    </source>
</evidence>
<keyword evidence="2" id="KW-1133">Transmembrane helix</keyword>
<keyword evidence="2" id="KW-0472">Membrane</keyword>
<evidence type="ECO:0000256" key="2">
    <source>
        <dbReference type="SAM" id="Phobius"/>
    </source>
</evidence>
<evidence type="ECO:0000256" key="1">
    <source>
        <dbReference type="SAM" id="MobiDB-lite"/>
    </source>
</evidence>
<accession>A0A857L1F7</accession>
<gene>
    <name evidence="3" type="ORF">GII30_19325</name>
</gene>
<dbReference type="EMBL" id="CP045810">
    <property type="protein sequence ID" value="QHN41030.1"/>
    <property type="molecule type" value="Genomic_DNA"/>
</dbReference>
<dbReference type="RefSeq" id="WP_005182818.1">
    <property type="nucleotide sequence ID" value="NZ_CP045804.1"/>
</dbReference>
<protein>
    <submittedName>
        <fullName evidence="3">VWA domain-containing protein</fullName>
    </submittedName>
</protein>
<keyword evidence="2" id="KW-0812">Transmembrane</keyword>
<dbReference type="Gene3D" id="3.40.50.410">
    <property type="entry name" value="von Willebrand factor, type A domain"/>
    <property type="match status" value="1"/>
</dbReference>
<reference evidence="3" key="1">
    <citation type="journal article" date="2021" name="Nat. Microbiol.">
        <title>Cocultivation of an ultrasmall environmental parasitic bacterium with lytic ability against bacteria associated with wastewater foams.</title>
        <authorList>
            <person name="Batinovic S."/>
            <person name="Rose J.J.A."/>
            <person name="Ratcliffe J."/>
            <person name="Seviour R.J."/>
            <person name="Petrovski S."/>
        </authorList>
    </citation>
    <scope>NUCLEOTIDE SEQUENCE</scope>
    <source>
        <strain evidence="3">CON44</strain>
    </source>
</reference>
<dbReference type="Pfam" id="PF13531">
    <property type="entry name" value="SBP_bac_11"/>
    <property type="match status" value="1"/>
</dbReference>
<dbReference type="InterPro" id="IPR002035">
    <property type="entry name" value="VWF_A"/>
</dbReference>
<proteinExistence type="predicted"/>
<feature type="region of interest" description="Disordered" evidence="1">
    <location>
        <begin position="1"/>
        <end position="34"/>
    </location>
</feature>